<evidence type="ECO:0000313" key="1">
    <source>
        <dbReference type="EMBL" id="KAG7544337.1"/>
    </source>
</evidence>
<comment type="caution">
    <text evidence="1">The sequence shown here is derived from an EMBL/GenBank/DDBJ whole genome shotgun (WGS) entry which is preliminary data.</text>
</comment>
<keyword evidence="2" id="KW-1185">Reference proteome</keyword>
<evidence type="ECO:0000313" key="2">
    <source>
        <dbReference type="Proteomes" id="UP000812966"/>
    </source>
</evidence>
<dbReference type="Proteomes" id="UP000812966">
    <property type="component" value="Unassembled WGS sequence"/>
</dbReference>
<proteinExistence type="predicted"/>
<accession>A0A8K0JL14</accession>
<reference evidence="1" key="1">
    <citation type="submission" date="2020-04" db="EMBL/GenBank/DDBJ databases">
        <title>Analysis of mating type loci in Filobasidium floriforme.</title>
        <authorList>
            <person name="Nowrousian M."/>
        </authorList>
    </citation>
    <scope>NUCLEOTIDE SEQUENCE</scope>
    <source>
        <strain evidence="1">CBS 6242</strain>
    </source>
</reference>
<gene>
    <name evidence="1" type="ORF">FFLO_03298</name>
</gene>
<sequence>MPQANETRGPLPLPLHPRRVLLRIAVLVDLGFTACGSVNQRLNQRPGHRRWGSTVLALGDHRYW</sequence>
<dbReference type="AlphaFoldDB" id="A0A8K0JL14"/>
<name>A0A8K0JL14_9TREE</name>
<dbReference type="EMBL" id="JABELV010000059">
    <property type="protein sequence ID" value="KAG7544337.1"/>
    <property type="molecule type" value="Genomic_DNA"/>
</dbReference>
<protein>
    <submittedName>
        <fullName evidence="1">Uncharacterized protein</fullName>
    </submittedName>
</protein>
<organism evidence="1 2">
    <name type="scientific">Filobasidium floriforme</name>
    <dbReference type="NCBI Taxonomy" id="5210"/>
    <lineage>
        <taxon>Eukaryota</taxon>
        <taxon>Fungi</taxon>
        <taxon>Dikarya</taxon>
        <taxon>Basidiomycota</taxon>
        <taxon>Agaricomycotina</taxon>
        <taxon>Tremellomycetes</taxon>
        <taxon>Filobasidiales</taxon>
        <taxon>Filobasidiaceae</taxon>
        <taxon>Filobasidium</taxon>
    </lineage>
</organism>